<dbReference type="GO" id="GO:0008237">
    <property type="term" value="F:metallopeptidase activity"/>
    <property type="evidence" value="ECO:0007669"/>
    <property type="project" value="UniProtKB-KW"/>
</dbReference>
<dbReference type="NCBIfam" id="TIGR03296">
    <property type="entry name" value="M6dom_TIGR03296"/>
    <property type="match status" value="1"/>
</dbReference>
<dbReference type="Proteomes" id="UP000294802">
    <property type="component" value="Unassembled WGS sequence"/>
</dbReference>
<keyword evidence="4" id="KW-0378">Hydrolase</keyword>
<organism evidence="4 5">
    <name type="scientific">Macrococcus lamae</name>
    <dbReference type="NCBI Taxonomy" id="198484"/>
    <lineage>
        <taxon>Bacteria</taxon>
        <taxon>Bacillati</taxon>
        <taxon>Bacillota</taxon>
        <taxon>Bacilli</taxon>
        <taxon>Bacillales</taxon>
        <taxon>Staphylococcaceae</taxon>
        <taxon>Macrococcus</taxon>
    </lineage>
</organism>
<feature type="domain" description="Peptidase M6-like" evidence="2">
    <location>
        <begin position="68"/>
        <end position="353"/>
    </location>
</feature>
<dbReference type="AlphaFoldDB" id="A0A4R6BV65"/>
<comment type="caution">
    <text evidence="4">The sequence shown here is derived from an EMBL/GenBank/DDBJ whole genome shotgun (WGS) entry which is preliminary data.</text>
</comment>
<dbReference type="Pfam" id="PF05547">
    <property type="entry name" value="Peptidase_M6"/>
    <property type="match status" value="1"/>
</dbReference>
<reference evidence="4 5" key="1">
    <citation type="submission" date="2019-01" db="EMBL/GenBank/DDBJ databases">
        <title>Draft genome sequences of the type strains of six Macrococcus species.</title>
        <authorList>
            <person name="Mazhar S."/>
            <person name="Altermann E."/>
            <person name="Hill C."/>
            <person name="Mcauliffe O."/>
        </authorList>
    </citation>
    <scope>NUCLEOTIDE SEQUENCE [LARGE SCALE GENOMIC DNA]</scope>
    <source>
        <strain evidence="4 5">CCM4815</strain>
    </source>
</reference>
<dbReference type="SUPFAM" id="SSF55486">
    <property type="entry name" value="Metalloproteases ('zincins'), catalytic domain"/>
    <property type="match status" value="1"/>
</dbReference>
<evidence type="ECO:0000313" key="4">
    <source>
        <dbReference type="EMBL" id="TDM12228.1"/>
    </source>
</evidence>
<dbReference type="PANTHER" id="PTHR41775:SF1">
    <property type="entry name" value="PEPTIDASE M6-LIKE DOMAIN-CONTAINING PROTEIN"/>
    <property type="match status" value="1"/>
</dbReference>
<feature type="domain" description="Immune inhibitor A-like metallopeptidase VEG" evidence="3">
    <location>
        <begin position="402"/>
        <end position="560"/>
    </location>
</feature>
<keyword evidence="5" id="KW-1185">Reference proteome</keyword>
<feature type="chain" id="PRO_5020355992" evidence="1">
    <location>
        <begin position="22"/>
        <end position="565"/>
    </location>
</feature>
<dbReference type="InterPro" id="IPR024079">
    <property type="entry name" value="MetalloPept_cat_dom_sf"/>
</dbReference>
<dbReference type="InterPro" id="IPR048665">
    <property type="entry name" value="InhA-like_VEG"/>
</dbReference>
<accession>A0A4R6BV65</accession>
<evidence type="ECO:0000259" key="2">
    <source>
        <dbReference type="Pfam" id="PF05547"/>
    </source>
</evidence>
<dbReference type="Gene3D" id="3.40.390.10">
    <property type="entry name" value="Collagenase (Catalytic Domain)"/>
    <property type="match status" value="1"/>
</dbReference>
<dbReference type="Pfam" id="PF20774">
    <property type="entry name" value="InhA-like_VEG"/>
    <property type="match status" value="1"/>
</dbReference>
<gene>
    <name evidence="4" type="ORF">ERX29_03955</name>
</gene>
<proteinExistence type="predicted"/>
<dbReference type="OrthoDB" id="275270at2"/>
<keyword evidence="4" id="KW-0645">Protease</keyword>
<keyword evidence="1" id="KW-0732">Signal</keyword>
<dbReference type="PANTHER" id="PTHR41775">
    <property type="entry name" value="SECRETED PROTEIN-RELATED"/>
    <property type="match status" value="1"/>
</dbReference>
<evidence type="ECO:0000259" key="3">
    <source>
        <dbReference type="Pfam" id="PF20774"/>
    </source>
</evidence>
<protein>
    <submittedName>
        <fullName evidence="4">M6 family metalloprotease domain-containing protein</fullName>
    </submittedName>
</protein>
<sequence length="565" mass="63516">MKKIIIAALLFSPFTMYIAHAESDYSNTKTNGEKVQFENSEKVKINAPVISANEFSRSTSIPEFKPRKYRGKVRNEHVLVVLMDFSDSKQSTLTKNDTHNYYDNYTKSYYNQLFFGNTYTAPDKKSYNTLKSYYQQASGNSLNIKGQVTGWYRAKKPLKYYGSGEDKNVGELIMEAAEKAAKDPKVKMTDYDRYDYYDLDKDGNIYEPDGLIDKLVVIFSGVGESEGGGKLGSWSIWEHVSEVPFTDRGNPKTIIGTKSKYSSFYKKRLAVAEYGVMAEDSTVGTLAHEFGHMLGLIDEYDVSPSSVDHAGEPVRYWSLMSYGADAGKIHGTMPVGMSPLAKSDLQQLYGGNWTLGTEINYRSIDSAGKEFLLDQAGIKGSNNDVIKVNLPPVKKVRAGKVKRYNQYYLLEWRNHNGLDKGLGSIYDPFGRNKYGKGLIIWYVNESYEDNGNLKNHPGKSLLGVVDANQKPIVAKGGYSPVTDTQIYDAAFNTRDYGNYNSSADYYFKKPSTKPVTTFKDSNYTQQSLNQLTLREAGRVLPQLGLKIKVVDQNNEATVAKIKIYR</sequence>
<evidence type="ECO:0000313" key="5">
    <source>
        <dbReference type="Proteomes" id="UP000294802"/>
    </source>
</evidence>
<evidence type="ECO:0000256" key="1">
    <source>
        <dbReference type="SAM" id="SignalP"/>
    </source>
</evidence>
<name>A0A4R6BV65_9STAP</name>
<dbReference type="InterPro" id="IPR008757">
    <property type="entry name" value="Peptidase_M6-like_domain"/>
</dbReference>
<dbReference type="EMBL" id="SCWB01000005">
    <property type="protein sequence ID" value="TDM12228.1"/>
    <property type="molecule type" value="Genomic_DNA"/>
</dbReference>
<dbReference type="GO" id="GO:0006508">
    <property type="term" value="P:proteolysis"/>
    <property type="evidence" value="ECO:0007669"/>
    <property type="project" value="UniProtKB-KW"/>
</dbReference>
<dbReference type="RefSeq" id="WP_133443398.1">
    <property type="nucleotide sequence ID" value="NZ_SCWB01000005.1"/>
</dbReference>
<feature type="signal peptide" evidence="1">
    <location>
        <begin position="1"/>
        <end position="21"/>
    </location>
</feature>
<keyword evidence="4" id="KW-0482">Metalloprotease</keyword>